<evidence type="ECO:0000256" key="6">
    <source>
        <dbReference type="ARBA" id="ARBA00022679"/>
    </source>
</evidence>
<dbReference type="FunCoup" id="G8YQ30">
    <property type="interactions" value="1054"/>
</dbReference>
<comment type="function">
    <text evidence="11 14">Dol-P-Man:Man(5)GlcNAc(2)-PP-Dol alpha-1,3-mannosyltransferase that operates in the biosynthetic pathway of dolichol-linked oligosaccharides, the glycan precursors employed in protein asparagine (N)-glycosylation. The assembly of dolichol-linked oligosaccharides begins on the cytosolic side of the endoplasmic reticulum membrane and finishes in its lumen. The sequential addition of sugars to dolichol pyrophosphate produces dolichol-linked oligosaccharides containing fourteen sugars, including two GlcNAcs, nine mannoses and three glucoses. Once assembled, the oligosaccharide is transferred from the lipid to nascent proteins by oligosaccharyltransferases. In the lumen of the endoplasmic reticulum, adds the first dolichyl beta-D-mannosyl phosphate derived mannose in an alpha-1,3 linkage to Man(5)GlcNAc(2)-PP-dolichol to produce Man(6)GlcNAc(2)-PP-dolichol.</text>
</comment>
<feature type="transmembrane region" description="Helical" evidence="14">
    <location>
        <begin position="126"/>
        <end position="145"/>
    </location>
</feature>
<dbReference type="Pfam" id="PF05208">
    <property type="entry name" value="ALG3"/>
    <property type="match status" value="1"/>
</dbReference>
<organism evidence="15 16">
    <name type="scientific">Pichia sorbitophila (strain ATCC MYA-4447 / BCRC 22081 / CBS 7064 / NBRC 10061 / NRRL Y-12695)</name>
    <name type="common">Hybrid yeast</name>
    <dbReference type="NCBI Taxonomy" id="559304"/>
    <lineage>
        <taxon>Eukaryota</taxon>
        <taxon>Fungi</taxon>
        <taxon>Dikarya</taxon>
        <taxon>Ascomycota</taxon>
        <taxon>Saccharomycotina</taxon>
        <taxon>Pichiomycetes</taxon>
        <taxon>Debaryomycetaceae</taxon>
        <taxon>Millerozyma</taxon>
    </lineage>
</organism>
<feature type="transmembrane region" description="Helical" evidence="14">
    <location>
        <begin position="166"/>
        <end position="186"/>
    </location>
</feature>
<keyword evidence="5 14" id="KW-0328">Glycosyltransferase</keyword>
<evidence type="ECO:0000256" key="8">
    <source>
        <dbReference type="ARBA" id="ARBA00022824"/>
    </source>
</evidence>
<comment type="subcellular location">
    <subcellularLocation>
        <location evidence="1 14">Endoplasmic reticulum membrane</location>
        <topology evidence="1 14">Multi-pass membrane protein</topology>
    </subcellularLocation>
</comment>
<name>G8YQ30_PICSO</name>
<evidence type="ECO:0000256" key="13">
    <source>
        <dbReference type="ARBA" id="ARBA00093457"/>
    </source>
</evidence>
<dbReference type="AlphaFoldDB" id="G8YQ30"/>
<dbReference type="EC" id="2.4.1.258" evidence="3 14"/>
<keyword evidence="8 14" id="KW-0256">Endoplasmic reticulum</keyword>
<dbReference type="OMA" id="PERYGIH"/>
<keyword evidence="6 14" id="KW-0808">Transferase</keyword>
<keyword evidence="7 14" id="KW-0812">Transmembrane</keyword>
<keyword evidence="16" id="KW-1185">Reference proteome</keyword>
<evidence type="ECO:0000313" key="16">
    <source>
        <dbReference type="Proteomes" id="UP000005222"/>
    </source>
</evidence>
<dbReference type="Proteomes" id="UP000005222">
    <property type="component" value="Chromosome D"/>
</dbReference>
<proteinExistence type="inferred from homology"/>
<evidence type="ECO:0000256" key="7">
    <source>
        <dbReference type="ARBA" id="ARBA00022692"/>
    </source>
</evidence>
<evidence type="ECO:0000256" key="9">
    <source>
        <dbReference type="ARBA" id="ARBA00022989"/>
    </source>
</evidence>
<evidence type="ECO:0000256" key="10">
    <source>
        <dbReference type="ARBA" id="ARBA00023136"/>
    </source>
</evidence>
<evidence type="ECO:0000313" key="15">
    <source>
        <dbReference type="EMBL" id="CCE78765.1"/>
    </source>
</evidence>
<reference evidence="15 16" key="1">
    <citation type="journal article" date="2012" name="G3 (Bethesda)">
        <title>Pichia sorbitophila, an interspecies yeast hybrid reveals early steps of genome resolution following polyploidization.</title>
        <authorList>
            <person name="Leh Louis V."/>
            <person name="Despons L."/>
            <person name="Friedrich A."/>
            <person name="Martin T."/>
            <person name="Durrens P."/>
            <person name="Casaregola S."/>
            <person name="Neuveglise C."/>
            <person name="Fairhead C."/>
            <person name="Marck C."/>
            <person name="Cruz J.A."/>
            <person name="Straub M.L."/>
            <person name="Kugler V."/>
            <person name="Sacerdot C."/>
            <person name="Uzunov Z."/>
            <person name="Thierry A."/>
            <person name="Weiss S."/>
            <person name="Bleykasten C."/>
            <person name="De Montigny J."/>
            <person name="Jacques N."/>
            <person name="Jung P."/>
            <person name="Lemaire M."/>
            <person name="Mallet S."/>
            <person name="Morel G."/>
            <person name="Richard G.F."/>
            <person name="Sarkar A."/>
            <person name="Savel G."/>
            <person name="Schacherer J."/>
            <person name="Seret M.L."/>
            <person name="Talla E."/>
            <person name="Samson G."/>
            <person name="Jubin C."/>
            <person name="Poulain J."/>
            <person name="Vacherie B."/>
            <person name="Barbe V."/>
            <person name="Pelletier E."/>
            <person name="Sherman D.J."/>
            <person name="Westhof E."/>
            <person name="Weissenbach J."/>
            <person name="Baret P.V."/>
            <person name="Wincker P."/>
            <person name="Gaillardin C."/>
            <person name="Dujon B."/>
            <person name="Souciet J.L."/>
        </authorList>
    </citation>
    <scope>NUCLEOTIDE SEQUENCE [LARGE SCALE GENOMIC DNA]</scope>
    <source>
        <strain evidence="16">ATCC MYA-4447 / BCRC 22081 / CBS 7064 / NBRC 10061 / NRRL Y-12695</strain>
    </source>
</reference>
<protein>
    <recommendedName>
        <fullName evidence="4 14">Dol-P-Man:Man(5)GlcNAc(2)-PP-Dol alpha-1,3-mannosyltransferase</fullName>
        <ecNumber evidence="3 14">2.4.1.258</ecNumber>
    </recommendedName>
    <alternativeName>
        <fullName evidence="14">Dol-P-Man-dependent alpha(1-3)-mannosyltransferase</fullName>
    </alternativeName>
</protein>
<dbReference type="OrthoDB" id="20028at2759"/>
<dbReference type="GO" id="GO:0052925">
    <property type="term" value="F:dol-P-Man:Man(5)GlcNAc(2)-PP-Dol alpha-1,3-mannosyltransferase activity"/>
    <property type="evidence" value="ECO:0007669"/>
    <property type="project" value="UniProtKB-EC"/>
</dbReference>
<feature type="transmembrane region" description="Helical" evidence="14">
    <location>
        <begin position="192"/>
        <end position="209"/>
    </location>
</feature>
<feature type="transmembrane region" description="Helical" evidence="14">
    <location>
        <begin position="249"/>
        <end position="268"/>
    </location>
</feature>
<evidence type="ECO:0000256" key="1">
    <source>
        <dbReference type="ARBA" id="ARBA00004477"/>
    </source>
</evidence>
<evidence type="ECO:0000256" key="14">
    <source>
        <dbReference type="RuleBase" id="RU364047"/>
    </source>
</evidence>
<dbReference type="HOGENOM" id="CLU_035382_3_0_1"/>
<dbReference type="eggNOG" id="KOG2762">
    <property type="taxonomic scope" value="Eukaryota"/>
</dbReference>
<dbReference type="GO" id="GO:0005789">
    <property type="term" value="C:endoplasmic reticulum membrane"/>
    <property type="evidence" value="ECO:0007669"/>
    <property type="project" value="UniProtKB-SubCell"/>
</dbReference>
<dbReference type="EMBL" id="FO082056">
    <property type="protein sequence ID" value="CCE78765.1"/>
    <property type="molecule type" value="Genomic_DNA"/>
</dbReference>
<dbReference type="InterPro" id="IPR007873">
    <property type="entry name" value="Glycosyltransferase_ALG3"/>
</dbReference>
<feature type="transmembrane region" description="Helical" evidence="14">
    <location>
        <begin position="436"/>
        <end position="454"/>
    </location>
</feature>
<sequence length="475" mass="54940">MADQDSPSSGQQEARPQLTLKSLYYDIFDGINALIYDPFCNRIVCPIIIALTSIITKIIISKVNYTEIDFKTYMQQIELVNDGELDYSLIKGDTGPIVYPAGFIQIYQILYNITNGGEDIILAQAFFSYLMTFTNFIVLIIYTMVPYLSPWPMFFLLLSKRLYSIYVLRLFNDCFTTCLVTCSVLVLQQASYWYSTAGSTFIFLLNVVAADIYSMAISTKMNALLYLPAFAVVSYFLNGENLLKTLSVLFVIPLIQVLVGWKFLLPLFNDEEASYLRWTYIKQAFNLSRKFLYEWTVNWRFVPEDIFLSDYFSTALLVLHVGFLLIFIFTRVLTPKLTGKSLKQLLLDGLTMPFKNTINKNNLIIHSEAGPKLVLLIFSFVNMIGVLFSRTLHYQFLSWYCWHLPFLIYASGVNFYQGLVLWILHEYTWNVFPSTPVSSLLLVSLLSFILYKVWKNERFWYSKDYSAVSSSKKNE</sequence>
<gene>
    <name evidence="15" type="primary">Piso0_000794</name>
    <name evidence="15" type="ORF">GNLVRS01_PISO0D04271g</name>
</gene>
<feature type="transmembrane region" description="Helical" evidence="14">
    <location>
        <begin position="373"/>
        <end position="392"/>
    </location>
</feature>
<keyword evidence="10 14" id="KW-0472">Membrane</keyword>
<feature type="transmembrane region" description="Helical" evidence="14">
    <location>
        <begin position="311"/>
        <end position="333"/>
    </location>
</feature>
<dbReference type="PANTHER" id="PTHR12646:SF0">
    <property type="entry name" value="DOL-P-MAN:MAN(5)GLCNAC(2)-PP-DOL ALPHA-1,3-MANNOSYLTRANSFERASE"/>
    <property type="match status" value="1"/>
</dbReference>
<comment type="catalytic activity">
    <reaction evidence="12 14">
        <text>an alpha-D-Man-(1-&gt;2)-alpha-D-Man-(1-&gt;2)-alpha-D-Man-(1-&gt;3)-[alpha-D-Man-(1-&gt;6)]-beta-D-Man-(1-&gt;4)-beta-D-GlcNAc-(1-&gt;4)-alpha-D-GlcNAc-diphospho-di-trans,poly-cis-dolichol + a di-trans,poly-cis-dolichyl beta-D-mannosyl phosphate = an alpha-D-Man-(1-&gt;2)-alpha-D-Man-(1-&gt;2)-alpha-D-Man-(1-&gt;3)-[alpha-D-Man-(1-&gt;3)-alpha-D-Man-(1-&gt;6)]-beta-D-Man-(1-&gt;4)-beta-D-GlcNAc-(1-&gt;4)-alpha-D-GlcNAc-diphospho-di-trans,poly-cis-dolichol + a di-trans,poly-cis-dolichyl phosphate + H(+)</text>
        <dbReference type="Rhea" id="RHEA:29527"/>
        <dbReference type="Rhea" id="RHEA-COMP:19498"/>
        <dbReference type="Rhea" id="RHEA-COMP:19501"/>
        <dbReference type="Rhea" id="RHEA-COMP:19516"/>
        <dbReference type="Rhea" id="RHEA-COMP:19517"/>
        <dbReference type="ChEBI" id="CHEBI:15378"/>
        <dbReference type="ChEBI" id="CHEBI:57683"/>
        <dbReference type="ChEBI" id="CHEBI:58211"/>
        <dbReference type="ChEBI" id="CHEBI:132515"/>
        <dbReference type="ChEBI" id="CHEBI:132516"/>
        <dbReference type="EC" id="2.4.1.258"/>
    </reaction>
    <physiologicalReaction direction="left-to-right" evidence="12 14">
        <dbReference type="Rhea" id="RHEA:29528"/>
    </physiologicalReaction>
</comment>
<evidence type="ECO:0000256" key="5">
    <source>
        <dbReference type="ARBA" id="ARBA00022676"/>
    </source>
</evidence>
<comment type="similarity">
    <text evidence="13">Belongs to the glycosyltransferase ALG3 family.</text>
</comment>
<evidence type="ECO:0000256" key="4">
    <source>
        <dbReference type="ARBA" id="ARBA00015561"/>
    </source>
</evidence>
<evidence type="ECO:0000256" key="2">
    <source>
        <dbReference type="ARBA" id="ARBA00004922"/>
    </source>
</evidence>
<comment type="pathway">
    <text evidence="2 14">Protein modification; protein glycosylation.</text>
</comment>
<dbReference type="InParanoid" id="G8YQ30"/>
<dbReference type="PANTHER" id="PTHR12646">
    <property type="entry name" value="NOT56 - RELATED"/>
    <property type="match status" value="1"/>
</dbReference>
<feature type="transmembrane region" description="Helical" evidence="14">
    <location>
        <begin position="221"/>
        <end position="237"/>
    </location>
</feature>
<keyword evidence="9 14" id="KW-1133">Transmembrane helix</keyword>
<accession>G8YQ30</accession>
<evidence type="ECO:0000256" key="3">
    <source>
        <dbReference type="ARBA" id="ARBA00011964"/>
    </source>
</evidence>
<dbReference type="UniPathway" id="UPA00378"/>
<evidence type="ECO:0000256" key="11">
    <source>
        <dbReference type="ARBA" id="ARBA00044743"/>
    </source>
</evidence>
<dbReference type="STRING" id="559304.G8YQ30"/>
<feature type="transmembrane region" description="Helical" evidence="14">
    <location>
        <begin position="404"/>
        <end position="424"/>
    </location>
</feature>
<evidence type="ECO:0000256" key="12">
    <source>
        <dbReference type="ARBA" id="ARBA00049506"/>
    </source>
</evidence>